<evidence type="ECO:0000313" key="1">
    <source>
        <dbReference type="EMBL" id="MBX30457.1"/>
    </source>
</evidence>
<protein>
    <submittedName>
        <fullName evidence="1">Uncharacterized protein</fullName>
    </submittedName>
</protein>
<reference evidence="1" key="1">
    <citation type="submission" date="2018-02" db="EMBL/GenBank/DDBJ databases">
        <title>Rhizophora mucronata_Transcriptome.</title>
        <authorList>
            <person name="Meera S.P."/>
            <person name="Sreeshan A."/>
            <person name="Augustine A."/>
        </authorList>
    </citation>
    <scope>NUCLEOTIDE SEQUENCE</scope>
    <source>
        <tissue evidence="1">Leaf</tissue>
    </source>
</reference>
<sequence>MVKSIMTAWRRGRGRRKIQALHPRILESRCHRTCHYIIFLFCQNNHRALTIKGLSGSNAKEDLALAIMM</sequence>
<proteinExistence type="predicted"/>
<dbReference type="EMBL" id="GGEC01049973">
    <property type="protein sequence ID" value="MBX30457.1"/>
    <property type="molecule type" value="Transcribed_RNA"/>
</dbReference>
<name>A0A2P2MJT8_RHIMU</name>
<accession>A0A2P2MJT8</accession>
<dbReference type="AlphaFoldDB" id="A0A2P2MJT8"/>
<organism evidence="1">
    <name type="scientific">Rhizophora mucronata</name>
    <name type="common">Asiatic mangrove</name>
    <dbReference type="NCBI Taxonomy" id="61149"/>
    <lineage>
        <taxon>Eukaryota</taxon>
        <taxon>Viridiplantae</taxon>
        <taxon>Streptophyta</taxon>
        <taxon>Embryophyta</taxon>
        <taxon>Tracheophyta</taxon>
        <taxon>Spermatophyta</taxon>
        <taxon>Magnoliopsida</taxon>
        <taxon>eudicotyledons</taxon>
        <taxon>Gunneridae</taxon>
        <taxon>Pentapetalae</taxon>
        <taxon>rosids</taxon>
        <taxon>fabids</taxon>
        <taxon>Malpighiales</taxon>
        <taxon>Rhizophoraceae</taxon>
        <taxon>Rhizophora</taxon>
    </lineage>
</organism>